<feature type="compositionally biased region" description="Low complexity" evidence="1">
    <location>
        <begin position="162"/>
        <end position="171"/>
    </location>
</feature>
<dbReference type="EMBL" id="CAADRA010007413">
    <property type="protein sequence ID" value="VFU00980.1"/>
    <property type="molecule type" value="Genomic_DNA"/>
</dbReference>
<evidence type="ECO:0000313" key="3">
    <source>
        <dbReference type="EMBL" id="VFU00980.1"/>
    </source>
</evidence>
<reference evidence="2" key="2">
    <citation type="submission" date="2019-06" db="EMBL/GenBank/DDBJ databases">
        <title>Genomics analysis of Aphanomyces spp. identifies a new class of oomycete effector associated with host adaptation.</title>
        <authorList>
            <person name="Gaulin E."/>
        </authorList>
    </citation>
    <scope>NUCLEOTIDE SEQUENCE</scope>
    <source>
        <strain evidence="2">CBS 578.67</strain>
    </source>
</reference>
<sequence length="751" mass="83249">MPLKMSDDFTPADHLIDNSTGTQPKWNSIKLGRAATTSLDHHVILDTIHTGYDVAHPKALETLKKDAANPYAQVFPQIARRATTPSKQRVRRPPRPPDSLVLPTDITFRELAIDAPRPMTSPSKSKSIKPKPLVASSSSPSSSPTKKKPADSAQHHLPRPTSPTSPSKSSSWNATPLRSPPRFAPGLRTDNLKDSRRHALQRLQLDEMAHRLSKHERSGPTLKTTLGDDVFNTAMTTITELAAAYATIGDAKLAWVYRCFGLRALGDRNMQTFVKNLTLQFYSDAVDDYTRACGQFRSLALAKTQSDTGREEMEFQVHADEERFMLLGLDGTRVVKSFAAHAAHTSLQHAYFAVSEAKTSHSSLSMHIRTACEMLSIAYTALAWLDLDTTHLGLVHMSIDAAQHRAHLRAAISDVALERHHALESEWSQHRADFNKQAESFLSISKQAESLRMAPKDVVTLSNKVAASNVEKRAMAAVVQVLHGTGGNYVVRGHAKHAKEKEIAKKTTLTRKPSRRRQMAVATSQGRDIALISLLADKRSKMQRALFDEDVAFEVAAVDAATGAAAVAADSRRVQRWLARRSEGDAMDAECVLSIAVEGCGESTVLTRHHGIAHYVQALLDNAMRRVVHDCVRRQLAAQTPALSHKDREDMVAYEQGKVFFAADVEVQRQTLLMEIEACSALYAKRAADSDENLRKLCLKLHERAVADDAREERAYERLQDEELVSVRIYRPMARPDDALTSFEVDAWGNE</sequence>
<evidence type="ECO:0000256" key="1">
    <source>
        <dbReference type="SAM" id="MobiDB-lite"/>
    </source>
</evidence>
<evidence type="ECO:0000313" key="4">
    <source>
        <dbReference type="Proteomes" id="UP000332933"/>
    </source>
</evidence>
<feature type="compositionally biased region" description="Low complexity" evidence="1">
    <location>
        <begin position="121"/>
        <end position="144"/>
    </location>
</feature>
<evidence type="ECO:0000313" key="2">
    <source>
        <dbReference type="EMBL" id="KAF0683634.1"/>
    </source>
</evidence>
<protein>
    <submittedName>
        <fullName evidence="3">Aste57867_24340 protein</fullName>
    </submittedName>
</protein>
<gene>
    <name evidence="3" type="primary">Aste57867_24340</name>
    <name evidence="2" type="ORF">As57867_024265</name>
    <name evidence="3" type="ORF">ASTE57867_24340</name>
</gene>
<keyword evidence="4" id="KW-1185">Reference proteome</keyword>
<proteinExistence type="predicted"/>
<dbReference type="AlphaFoldDB" id="A0A485LS13"/>
<dbReference type="Proteomes" id="UP000332933">
    <property type="component" value="Unassembled WGS sequence"/>
</dbReference>
<accession>A0A485LS13</accession>
<feature type="region of interest" description="Disordered" evidence="1">
    <location>
        <begin position="78"/>
        <end position="193"/>
    </location>
</feature>
<dbReference type="EMBL" id="VJMH01007387">
    <property type="protein sequence ID" value="KAF0683634.1"/>
    <property type="molecule type" value="Genomic_DNA"/>
</dbReference>
<name>A0A485LS13_9STRA</name>
<organism evidence="3 4">
    <name type="scientific">Aphanomyces stellatus</name>
    <dbReference type="NCBI Taxonomy" id="120398"/>
    <lineage>
        <taxon>Eukaryota</taxon>
        <taxon>Sar</taxon>
        <taxon>Stramenopiles</taxon>
        <taxon>Oomycota</taxon>
        <taxon>Saprolegniomycetes</taxon>
        <taxon>Saprolegniales</taxon>
        <taxon>Verrucalvaceae</taxon>
        <taxon>Aphanomyces</taxon>
    </lineage>
</organism>
<reference evidence="3 4" key="1">
    <citation type="submission" date="2019-03" db="EMBL/GenBank/DDBJ databases">
        <authorList>
            <person name="Gaulin E."/>
            <person name="Dumas B."/>
        </authorList>
    </citation>
    <scope>NUCLEOTIDE SEQUENCE [LARGE SCALE GENOMIC DNA]</scope>
    <source>
        <strain evidence="3">CBS 568.67</strain>
    </source>
</reference>
<dbReference type="OrthoDB" id="76276at2759"/>
<feature type="region of interest" description="Disordered" evidence="1">
    <location>
        <begin position="1"/>
        <end position="21"/>
    </location>
</feature>